<dbReference type="InterPro" id="IPR012340">
    <property type="entry name" value="NA-bd_OB-fold"/>
</dbReference>
<evidence type="ECO:0000313" key="3">
    <source>
        <dbReference type="EMBL" id="CAQ48384.1"/>
    </source>
</evidence>
<dbReference type="Gene3D" id="2.40.50.140">
    <property type="entry name" value="Nucleic acid-binding proteins"/>
    <property type="match status" value="1"/>
</dbReference>
<keyword evidence="1 2" id="KW-0238">DNA-binding</keyword>
<dbReference type="InterPro" id="IPR000424">
    <property type="entry name" value="Primosome_PriB/ssb"/>
</dbReference>
<reference evidence="3" key="1">
    <citation type="journal article" date="2008" name="Antimicrob. Agents Chemother.">
        <title>Different pathways to acquiring resistance genes illustrated by the recent evolution of IncW plasmids.</title>
        <authorList>
            <person name="Revilla C."/>
            <person name="Garcillan-Barcia M.P."/>
            <person name="Fernandez-Lopez R."/>
            <person name="Thomson N.R."/>
            <person name="Sanders M."/>
            <person name="Cheung M."/>
            <person name="Thomas C.M."/>
            <person name="de la Cruz F."/>
        </authorList>
    </citation>
    <scope>NUCLEOTIDE SEQUENCE [LARGE SCALE GENOMIC DNA]</scope>
    <source>
        <plasmid evidence="3">R7K</plasmid>
    </source>
</reference>
<dbReference type="PROSITE" id="PS50935">
    <property type="entry name" value="SSB"/>
    <property type="match status" value="1"/>
</dbReference>
<dbReference type="Pfam" id="PF00436">
    <property type="entry name" value="SSB"/>
    <property type="match status" value="1"/>
</dbReference>
<name>B2G2R8_PRORE</name>
<keyword evidence="3" id="KW-0614">Plasmid</keyword>
<proteinExistence type="predicted"/>
<gene>
    <name evidence="3" type="primary">ssb</name>
    <name evidence="3" type="ORF">R7K_043</name>
</gene>
<dbReference type="CDD" id="cd04496">
    <property type="entry name" value="SSB_OBF"/>
    <property type="match status" value="1"/>
</dbReference>
<dbReference type="EMBL" id="AM901564">
    <property type="protein sequence ID" value="CAQ48384.1"/>
    <property type="molecule type" value="Genomic_DNA"/>
</dbReference>
<dbReference type="SUPFAM" id="SSF50249">
    <property type="entry name" value="Nucleic acid-binding proteins"/>
    <property type="match status" value="1"/>
</dbReference>
<accession>B2G2R8</accession>
<evidence type="ECO:0000256" key="2">
    <source>
        <dbReference type="PROSITE-ProRule" id="PRU00252"/>
    </source>
</evidence>
<protein>
    <submittedName>
        <fullName evidence="3">Single-stranded DNA-binding protein</fullName>
    </submittedName>
</protein>
<organism evidence="3">
    <name type="scientific">Providencia rettgeri</name>
    <dbReference type="NCBI Taxonomy" id="587"/>
    <lineage>
        <taxon>Bacteria</taxon>
        <taxon>Pseudomonadati</taxon>
        <taxon>Pseudomonadota</taxon>
        <taxon>Gammaproteobacteria</taxon>
        <taxon>Enterobacterales</taxon>
        <taxon>Morganellaceae</taxon>
        <taxon>Providencia</taxon>
    </lineage>
</organism>
<dbReference type="NCBIfam" id="NF006039">
    <property type="entry name" value="PRK08182.1"/>
    <property type="match status" value="1"/>
</dbReference>
<dbReference type="AlphaFoldDB" id="B2G2R8"/>
<evidence type="ECO:0000256" key="1">
    <source>
        <dbReference type="ARBA" id="ARBA00023125"/>
    </source>
</evidence>
<dbReference type="GO" id="GO:0003697">
    <property type="term" value="F:single-stranded DNA binding"/>
    <property type="evidence" value="ECO:0007669"/>
    <property type="project" value="InterPro"/>
</dbReference>
<geneLocation type="plasmid" evidence="3">
    <name>R7K</name>
</geneLocation>
<sequence length="160" mass="18130">MLTPIDKPPAFPDNFFRGSPDPYRLSGGNRHAGSTYRQCRSHIMSNRFEAEGNLGNVSELRTVNVGGKEREVLDFSIYIERRVPDGSGGFTDKGGFWLNGSLWGGRARVTHEHLKKGMRVRTAGELRMETWEQDGEQRSGLKLDAEYVVIDPITYARRDR</sequence>